<keyword evidence="5 9" id="KW-0812">Transmembrane</keyword>
<dbReference type="InterPro" id="IPR007387">
    <property type="entry name" value="TRAP_DctQ"/>
</dbReference>
<reference evidence="11 12" key="1">
    <citation type="submission" date="2019-02" db="EMBL/GenBank/DDBJ databases">
        <title>Complete Genome Sequence and Methylome Analysis of free living Spirochaetas.</title>
        <authorList>
            <person name="Fomenkov A."/>
            <person name="Dubinina G."/>
            <person name="Leshcheva N."/>
            <person name="Mikheeva N."/>
            <person name="Grabovich M."/>
            <person name="Vincze T."/>
            <person name="Roberts R.J."/>
        </authorList>
    </citation>
    <scope>NUCLEOTIDE SEQUENCE [LARGE SCALE GENOMIC DNA]</scope>
    <source>
        <strain evidence="11 12">K2</strain>
    </source>
</reference>
<keyword evidence="12" id="KW-1185">Reference proteome</keyword>
<keyword evidence="4" id="KW-0997">Cell inner membrane</keyword>
<feature type="domain" description="Tripartite ATP-independent periplasmic transporters DctQ component" evidence="10">
    <location>
        <begin position="36"/>
        <end position="164"/>
    </location>
</feature>
<gene>
    <name evidence="11" type="ORF">EXM22_17305</name>
</gene>
<feature type="transmembrane region" description="Helical" evidence="9">
    <location>
        <begin position="24"/>
        <end position="48"/>
    </location>
</feature>
<dbReference type="GO" id="GO:0015740">
    <property type="term" value="P:C4-dicarboxylate transport"/>
    <property type="evidence" value="ECO:0007669"/>
    <property type="project" value="TreeGrafter"/>
</dbReference>
<comment type="similarity">
    <text evidence="8">Belongs to the TRAP transporter small permease family.</text>
</comment>
<evidence type="ECO:0000256" key="1">
    <source>
        <dbReference type="ARBA" id="ARBA00004429"/>
    </source>
</evidence>
<comment type="subcellular location">
    <subcellularLocation>
        <location evidence="1">Cell inner membrane</location>
        <topology evidence="1">Multi-pass membrane protein</topology>
    </subcellularLocation>
</comment>
<accession>A0A5C1QSS6</accession>
<dbReference type="OrthoDB" id="9814265at2"/>
<dbReference type="Proteomes" id="UP000324209">
    <property type="component" value="Chromosome"/>
</dbReference>
<feature type="transmembrane region" description="Helical" evidence="9">
    <location>
        <begin position="137"/>
        <end position="157"/>
    </location>
</feature>
<evidence type="ECO:0000256" key="6">
    <source>
        <dbReference type="ARBA" id="ARBA00022989"/>
    </source>
</evidence>
<evidence type="ECO:0000259" key="10">
    <source>
        <dbReference type="Pfam" id="PF04290"/>
    </source>
</evidence>
<feature type="transmembrane region" description="Helical" evidence="9">
    <location>
        <begin position="98"/>
        <end position="117"/>
    </location>
</feature>
<dbReference type="AlphaFoldDB" id="A0A5C1QSS6"/>
<dbReference type="GO" id="GO:0022857">
    <property type="term" value="F:transmembrane transporter activity"/>
    <property type="evidence" value="ECO:0007669"/>
    <property type="project" value="TreeGrafter"/>
</dbReference>
<dbReference type="GO" id="GO:0005886">
    <property type="term" value="C:plasma membrane"/>
    <property type="evidence" value="ECO:0007669"/>
    <property type="project" value="UniProtKB-SubCell"/>
</dbReference>
<evidence type="ECO:0000256" key="2">
    <source>
        <dbReference type="ARBA" id="ARBA00022448"/>
    </source>
</evidence>
<evidence type="ECO:0000256" key="3">
    <source>
        <dbReference type="ARBA" id="ARBA00022475"/>
    </source>
</evidence>
<keyword evidence="2" id="KW-0813">Transport</keyword>
<evidence type="ECO:0000256" key="8">
    <source>
        <dbReference type="ARBA" id="ARBA00038436"/>
    </source>
</evidence>
<sequence>MIDTQIGKNTSLITKIANTLYRSLLIIQTSFLGFLLILVTLQIISRLIPALPYMLWTEEISRFLLVWVIFLGAAIGVKENSHFTVSLLPEPKSKLGATIWELSIAGLTIIFAAIFTYRGYKYAKVMFWDISDIAQISMIWVGSAIPVFGILSLIFLFETVIKLTKKAGE</sequence>
<evidence type="ECO:0000256" key="7">
    <source>
        <dbReference type="ARBA" id="ARBA00023136"/>
    </source>
</evidence>
<evidence type="ECO:0000256" key="5">
    <source>
        <dbReference type="ARBA" id="ARBA00022692"/>
    </source>
</evidence>
<name>A0A5C1QSS6_9SPIO</name>
<dbReference type="InterPro" id="IPR055348">
    <property type="entry name" value="DctQ"/>
</dbReference>
<dbReference type="EMBL" id="CP036150">
    <property type="protein sequence ID" value="QEN09656.1"/>
    <property type="molecule type" value="Genomic_DNA"/>
</dbReference>
<evidence type="ECO:0000256" key="9">
    <source>
        <dbReference type="SAM" id="Phobius"/>
    </source>
</evidence>
<evidence type="ECO:0000313" key="11">
    <source>
        <dbReference type="EMBL" id="QEN09656.1"/>
    </source>
</evidence>
<dbReference type="KEGG" id="ock:EXM22_17305"/>
<protein>
    <submittedName>
        <fullName evidence="11">TRAP transporter small permease</fullName>
    </submittedName>
</protein>
<keyword evidence="6 9" id="KW-1133">Transmembrane helix</keyword>
<evidence type="ECO:0000256" key="4">
    <source>
        <dbReference type="ARBA" id="ARBA00022519"/>
    </source>
</evidence>
<evidence type="ECO:0000313" key="12">
    <source>
        <dbReference type="Proteomes" id="UP000324209"/>
    </source>
</evidence>
<dbReference type="Pfam" id="PF04290">
    <property type="entry name" value="DctQ"/>
    <property type="match status" value="1"/>
</dbReference>
<proteinExistence type="inferred from homology"/>
<feature type="transmembrane region" description="Helical" evidence="9">
    <location>
        <begin position="60"/>
        <end position="77"/>
    </location>
</feature>
<keyword evidence="3" id="KW-1003">Cell membrane</keyword>
<dbReference type="PANTHER" id="PTHR35011:SF5">
    <property type="entry name" value="SIALIC ACID TRAP TRANSPORTER SMALL PERMEASE PROTEIN SIAQ"/>
    <property type="match status" value="1"/>
</dbReference>
<dbReference type="PANTHER" id="PTHR35011">
    <property type="entry name" value="2,3-DIKETO-L-GULONATE TRAP TRANSPORTER SMALL PERMEASE PROTEIN YIAM"/>
    <property type="match status" value="1"/>
</dbReference>
<keyword evidence="7 9" id="KW-0472">Membrane</keyword>
<dbReference type="RefSeq" id="WP_149487729.1">
    <property type="nucleotide sequence ID" value="NZ_CP036150.1"/>
</dbReference>
<organism evidence="11 12">
    <name type="scientific">Oceanispirochaeta crateris</name>
    <dbReference type="NCBI Taxonomy" id="2518645"/>
    <lineage>
        <taxon>Bacteria</taxon>
        <taxon>Pseudomonadati</taxon>
        <taxon>Spirochaetota</taxon>
        <taxon>Spirochaetia</taxon>
        <taxon>Spirochaetales</taxon>
        <taxon>Spirochaetaceae</taxon>
        <taxon>Oceanispirochaeta</taxon>
    </lineage>
</organism>